<dbReference type="Proteomes" id="UP000228535">
    <property type="component" value="Unassembled WGS sequence"/>
</dbReference>
<dbReference type="InterPro" id="IPR026444">
    <property type="entry name" value="Secre_tail"/>
</dbReference>
<dbReference type="Gene3D" id="2.60.40.420">
    <property type="entry name" value="Cupredoxins - blue copper proteins"/>
    <property type="match status" value="1"/>
</dbReference>
<keyword evidence="1" id="KW-0732">Signal</keyword>
<name>A0A2M9BA80_9BACT</name>
<dbReference type="InterPro" id="IPR008972">
    <property type="entry name" value="Cupredoxin"/>
</dbReference>
<reference evidence="3 4" key="1">
    <citation type="submission" date="2017-11" db="EMBL/GenBank/DDBJ databases">
        <title>Genomic Encyclopedia of Archaeal and Bacterial Type Strains, Phase II (KMG-II): From Individual Species to Whole Genera.</title>
        <authorList>
            <person name="Goeker M."/>
        </authorList>
    </citation>
    <scope>NUCLEOTIDE SEQUENCE [LARGE SCALE GENOMIC DNA]</scope>
    <source>
        <strain evidence="3 4">DSM 11115</strain>
    </source>
</reference>
<evidence type="ECO:0000313" key="4">
    <source>
        <dbReference type="Proteomes" id="UP000228535"/>
    </source>
</evidence>
<organism evidence="3 4">
    <name type="scientific">Hymenobacter chitinivorans DSM 11115</name>
    <dbReference type="NCBI Taxonomy" id="1121954"/>
    <lineage>
        <taxon>Bacteria</taxon>
        <taxon>Pseudomonadati</taxon>
        <taxon>Bacteroidota</taxon>
        <taxon>Cytophagia</taxon>
        <taxon>Cytophagales</taxon>
        <taxon>Hymenobacteraceae</taxon>
        <taxon>Hymenobacter</taxon>
    </lineage>
</organism>
<feature type="chain" id="PRO_5014980593" evidence="1">
    <location>
        <begin position="23"/>
        <end position="209"/>
    </location>
</feature>
<dbReference type="EMBL" id="PGFA01000002">
    <property type="protein sequence ID" value="PJJ54852.1"/>
    <property type="molecule type" value="Genomic_DNA"/>
</dbReference>
<evidence type="ECO:0000256" key="1">
    <source>
        <dbReference type="SAM" id="SignalP"/>
    </source>
</evidence>
<dbReference type="OrthoDB" id="9816167at2"/>
<protein>
    <submittedName>
        <fullName evidence="3">Putative secreted protein (Por secretion system target)</fullName>
    </submittedName>
</protein>
<keyword evidence="4" id="KW-1185">Reference proteome</keyword>
<dbReference type="SUPFAM" id="SSF49503">
    <property type="entry name" value="Cupredoxins"/>
    <property type="match status" value="1"/>
</dbReference>
<evidence type="ECO:0000313" key="3">
    <source>
        <dbReference type="EMBL" id="PJJ54852.1"/>
    </source>
</evidence>
<sequence length="209" mass="22787">MKTSTRLFLLLALLLAQFTAWAATVTITVSDFSYSPKEVTIRPGDVVVWEWESGSHPTASDNSAWPTFQMNPSNISKSITFNNSGTFSYHCTAHAFFDSGTSKWQGMVGSITVSPALGTEARLAAPTLNVYPNPSKGMVMVNLAQKAGETYKLRFSNIIGREVRQIALKPETATDGLAVNLSDLPAGVYFYSLLVNDKVVSTKRLVLQN</sequence>
<comment type="caution">
    <text evidence="3">The sequence shown here is derived from an EMBL/GenBank/DDBJ whole genome shotgun (WGS) entry which is preliminary data.</text>
</comment>
<evidence type="ECO:0000259" key="2">
    <source>
        <dbReference type="Pfam" id="PF18962"/>
    </source>
</evidence>
<dbReference type="AlphaFoldDB" id="A0A2M9BA80"/>
<proteinExistence type="predicted"/>
<dbReference type="Pfam" id="PF18962">
    <property type="entry name" value="Por_Secre_tail"/>
    <property type="match status" value="1"/>
</dbReference>
<dbReference type="RefSeq" id="WP_100337450.1">
    <property type="nucleotide sequence ID" value="NZ_PGFA01000002.1"/>
</dbReference>
<accession>A0A2M9BA80</accession>
<feature type="signal peptide" evidence="1">
    <location>
        <begin position="1"/>
        <end position="22"/>
    </location>
</feature>
<dbReference type="NCBIfam" id="TIGR04183">
    <property type="entry name" value="Por_Secre_tail"/>
    <property type="match status" value="1"/>
</dbReference>
<feature type="domain" description="Secretion system C-terminal sorting" evidence="2">
    <location>
        <begin position="130"/>
        <end position="205"/>
    </location>
</feature>
<gene>
    <name evidence="3" type="ORF">CLV45_3198</name>
</gene>